<evidence type="ECO:0000256" key="1">
    <source>
        <dbReference type="ARBA" id="ARBA00022475"/>
    </source>
</evidence>
<dbReference type="STRING" id="561176.SAMN04488561_0210"/>
<dbReference type="EMBL" id="FNUC01000001">
    <property type="protein sequence ID" value="SED66443.1"/>
    <property type="molecule type" value="Genomic_DNA"/>
</dbReference>
<feature type="transmembrane region" description="Helical" evidence="6">
    <location>
        <begin position="40"/>
        <end position="61"/>
    </location>
</feature>
<dbReference type="InterPro" id="IPR010445">
    <property type="entry name" value="LapA_dom"/>
</dbReference>
<gene>
    <name evidence="8" type="ORF">SAMN04488561_0210</name>
</gene>
<name>A0A1H5CI57_9ACTN</name>
<evidence type="ECO:0000256" key="6">
    <source>
        <dbReference type="SAM" id="Phobius"/>
    </source>
</evidence>
<evidence type="ECO:0000256" key="5">
    <source>
        <dbReference type="SAM" id="MobiDB-lite"/>
    </source>
</evidence>
<keyword evidence="9" id="KW-1185">Reference proteome</keyword>
<evidence type="ECO:0000313" key="8">
    <source>
        <dbReference type="EMBL" id="SED66443.1"/>
    </source>
</evidence>
<evidence type="ECO:0000313" key="9">
    <source>
        <dbReference type="Proteomes" id="UP000181980"/>
    </source>
</evidence>
<reference evidence="9" key="1">
    <citation type="submission" date="2016-10" db="EMBL/GenBank/DDBJ databases">
        <authorList>
            <person name="Varghese N."/>
            <person name="Submissions S."/>
        </authorList>
    </citation>
    <scope>NUCLEOTIDE SEQUENCE [LARGE SCALE GENOMIC DNA]</scope>
    <source>
        <strain evidence="9">DSM 45237</strain>
    </source>
</reference>
<feature type="domain" description="Lipopolysaccharide assembly protein A" evidence="7">
    <location>
        <begin position="62"/>
        <end position="112"/>
    </location>
</feature>
<dbReference type="OrthoDB" id="3406105at2"/>
<sequence length="113" mass="11705">MTTPDDDRPAGTAPPDDGDAPSGEATNGKRGGELPRSRTGAVWVGICVTVLVLGLLIVFIAQNTETVDVTFLWMNGTVPLAVALLIAAAGAGLLATIVGTIRIAQLRRLNRRG</sequence>
<evidence type="ECO:0000259" key="7">
    <source>
        <dbReference type="Pfam" id="PF06305"/>
    </source>
</evidence>
<keyword evidence="3 6" id="KW-1133">Transmembrane helix</keyword>
<dbReference type="AlphaFoldDB" id="A0A1H5CI57"/>
<evidence type="ECO:0000256" key="3">
    <source>
        <dbReference type="ARBA" id="ARBA00022989"/>
    </source>
</evidence>
<evidence type="ECO:0000256" key="2">
    <source>
        <dbReference type="ARBA" id="ARBA00022692"/>
    </source>
</evidence>
<evidence type="ECO:0000256" key="4">
    <source>
        <dbReference type="ARBA" id="ARBA00023136"/>
    </source>
</evidence>
<feature type="transmembrane region" description="Helical" evidence="6">
    <location>
        <begin position="81"/>
        <end position="104"/>
    </location>
</feature>
<dbReference type="Proteomes" id="UP000181980">
    <property type="component" value="Unassembled WGS sequence"/>
</dbReference>
<organism evidence="8 9">
    <name type="scientific">Jiangella alba</name>
    <dbReference type="NCBI Taxonomy" id="561176"/>
    <lineage>
        <taxon>Bacteria</taxon>
        <taxon>Bacillati</taxon>
        <taxon>Actinomycetota</taxon>
        <taxon>Actinomycetes</taxon>
        <taxon>Jiangellales</taxon>
        <taxon>Jiangellaceae</taxon>
        <taxon>Jiangella</taxon>
    </lineage>
</organism>
<keyword evidence="1" id="KW-1003">Cell membrane</keyword>
<dbReference type="Pfam" id="PF06305">
    <property type="entry name" value="LapA_dom"/>
    <property type="match status" value="1"/>
</dbReference>
<keyword evidence="4 6" id="KW-0472">Membrane</keyword>
<proteinExistence type="predicted"/>
<dbReference type="GO" id="GO:0005886">
    <property type="term" value="C:plasma membrane"/>
    <property type="evidence" value="ECO:0007669"/>
    <property type="project" value="InterPro"/>
</dbReference>
<protein>
    <submittedName>
        <fullName evidence="8">Uncharacterized integral membrane protein</fullName>
    </submittedName>
</protein>
<accession>A0A1H5CI57</accession>
<dbReference type="RefSeq" id="WP_069111226.1">
    <property type="nucleotide sequence ID" value="NZ_FNUC01000001.1"/>
</dbReference>
<keyword evidence="2 6" id="KW-0812">Transmembrane</keyword>
<feature type="region of interest" description="Disordered" evidence="5">
    <location>
        <begin position="1"/>
        <end position="36"/>
    </location>
</feature>